<proteinExistence type="predicted"/>
<organism evidence="2">
    <name type="scientific">viral metagenome</name>
    <dbReference type="NCBI Taxonomy" id="1070528"/>
    <lineage>
        <taxon>unclassified sequences</taxon>
        <taxon>metagenomes</taxon>
        <taxon>organismal metagenomes</taxon>
    </lineage>
</organism>
<accession>A0A6C0BF06</accession>
<sequence length="202" mass="22429">MAEKSLSDDSTFCGLKKWFHHLIEKLGWLLTNEELSENKKEHYKEQIDMWLEKINFIKRINITDLEKHDIKVMERRLILAKVCIGYRSNNVSNGKVSEVSKVSGVSKVSNGETSNGITSNGETSNGIASNGIASNGETSNGKVSGVSKISKVSKVSETSNGEVSKIFSEPSNIFGGKPKRKNSKKKSSRRSRKGSRKSSRKY</sequence>
<evidence type="ECO:0000256" key="1">
    <source>
        <dbReference type="SAM" id="MobiDB-lite"/>
    </source>
</evidence>
<feature type="compositionally biased region" description="Basic residues" evidence="1">
    <location>
        <begin position="177"/>
        <end position="202"/>
    </location>
</feature>
<name>A0A6C0BF06_9ZZZZ</name>
<dbReference type="EMBL" id="MN739130">
    <property type="protein sequence ID" value="QHS90169.1"/>
    <property type="molecule type" value="Genomic_DNA"/>
</dbReference>
<dbReference type="AlphaFoldDB" id="A0A6C0BF06"/>
<feature type="region of interest" description="Disordered" evidence="1">
    <location>
        <begin position="106"/>
        <end position="202"/>
    </location>
</feature>
<protein>
    <submittedName>
        <fullName evidence="2">Uncharacterized protein</fullName>
    </submittedName>
</protein>
<feature type="compositionally biased region" description="Low complexity" evidence="1">
    <location>
        <begin position="139"/>
        <end position="156"/>
    </location>
</feature>
<reference evidence="2" key="1">
    <citation type="journal article" date="2020" name="Nature">
        <title>Giant virus diversity and host interactions through global metagenomics.</title>
        <authorList>
            <person name="Schulz F."/>
            <person name="Roux S."/>
            <person name="Paez-Espino D."/>
            <person name="Jungbluth S."/>
            <person name="Walsh D.A."/>
            <person name="Denef V.J."/>
            <person name="McMahon K.D."/>
            <person name="Konstantinidis K.T."/>
            <person name="Eloe-Fadrosh E.A."/>
            <person name="Kyrpides N.C."/>
            <person name="Woyke T."/>
        </authorList>
    </citation>
    <scope>NUCLEOTIDE SEQUENCE</scope>
    <source>
        <strain evidence="2">GVMAG-M-3300010160-60</strain>
    </source>
</reference>
<feature type="compositionally biased region" description="Polar residues" evidence="1">
    <location>
        <begin position="113"/>
        <end position="138"/>
    </location>
</feature>
<evidence type="ECO:0000313" key="2">
    <source>
        <dbReference type="EMBL" id="QHS90169.1"/>
    </source>
</evidence>